<evidence type="ECO:0000313" key="4">
    <source>
        <dbReference type="Proteomes" id="UP001558613"/>
    </source>
</evidence>
<protein>
    <recommendedName>
        <fullName evidence="2">Peptidase A2 domain-containing protein</fullName>
    </recommendedName>
</protein>
<dbReference type="Proteomes" id="UP001558613">
    <property type="component" value="Unassembled WGS sequence"/>
</dbReference>
<dbReference type="EMBL" id="JAYMGO010000227">
    <property type="protein sequence ID" value="KAL1246551.1"/>
    <property type="molecule type" value="Genomic_DNA"/>
</dbReference>
<evidence type="ECO:0000259" key="2">
    <source>
        <dbReference type="PROSITE" id="PS50175"/>
    </source>
</evidence>
<dbReference type="PROSITE" id="PS50175">
    <property type="entry name" value="ASP_PROT_RETROV"/>
    <property type="match status" value="1"/>
</dbReference>
<keyword evidence="1" id="KW-0378">Hydrolase</keyword>
<evidence type="ECO:0000256" key="1">
    <source>
        <dbReference type="ARBA" id="ARBA00022801"/>
    </source>
</evidence>
<gene>
    <name evidence="3" type="ORF">QQF64_034596</name>
</gene>
<evidence type="ECO:0000313" key="3">
    <source>
        <dbReference type="EMBL" id="KAL1246551.1"/>
    </source>
</evidence>
<name>A0ABR3L3G8_9TELE</name>
<dbReference type="Gene3D" id="2.40.70.10">
    <property type="entry name" value="Acid Proteases"/>
    <property type="match status" value="1"/>
</dbReference>
<dbReference type="InterPro" id="IPR021109">
    <property type="entry name" value="Peptidase_aspartic_dom_sf"/>
</dbReference>
<reference evidence="3 4" key="1">
    <citation type="submission" date="2023-09" db="EMBL/GenBank/DDBJ databases">
        <authorList>
            <person name="Wang M."/>
        </authorList>
    </citation>
    <scope>NUCLEOTIDE SEQUENCE [LARGE SCALE GENOMIC DNA]</scope>
    <source>
        <strain evidence="3">GT-2023</strain>
        <tissue evidence="3">Liver</tissue>
    </source>
</reference>
<sequence>MTGEATNPNVSCDTKSLHEDGLDFLSSQTVNHWVNNRKEAEHIVSASVYSEEGDENSDVKVVNEEHEDSFFLGAITVKDSNGSWSVTLRIQDSNVEFKIDTGADISVISEQTYEALNRKPDLMLASEVLDCPGQKLISTGRFETSTHYKGNEYCFTVFIITGQSVNNLSREVSAALGLIQWIDDVTNAPSVSAGLLKIIPVRIKLKSDAVPYAVTTARRVSVPLLPKVKAELERMVWCSVIEEITEPMHQWCLYPGRVDKLGYVLA</sequence>
<proteinExistence type="predicted"/>
<dbReference type="SUPFAM" id="SSF50630">
    <property type="entry name" value="Acid proteases"/>
    <property type="match status" value="1"/>
</dbReference>
<accession>A0ABR3L3G8</accession>
<keyword evidence="4" id="KW-1185">Reference proteome</keyword>
<organism evidence="3 4">
    <name type="scientific">Cirrhinus molitorella</name>
    <name type="common">mud carp</name>
    <dbReference type="NCBI Taxonomy" id="172907"/>
    <lineage>
        <taxon>Eukaryota</taxon>
        <taxon>Metazoa</taxon>
        <taxon>Chordata</taxon>
        <taxon>Craniata</taxon>
        <taxon>Vertebrata</taxon>
        <taxon>Euteleostomi</taxon>
        <taxon>Actinopterygii</taxon>
        <taxon>Neopterygii</taxon>
        <taxon>Teleostei</taxon>
        <taxon>Ostariophysi</taxon>
        <taxon>Cypriniformes</taxon>
        <taxon>Cyprinidae</taxon>
        <taxon>Labeoninae</taxon>
        <taxon>Labeonini</taxon>
        <taxon>Cirrhinus</taxon>
    </lineage>
</organism>
<comment type="caution">
    <text evidence="3">The sequence shown here is derived from an EMBL/GenBank/DDBJ whole genome shotgun (WGS) entry which is preliminary data.</text>
</comment>
<dbReference type="InterPro" id="IPR001995">
    <property type="entry name" value="Peptidase_A2_cat"/>
</dbReference>
<feature type="domain" description="Peptidase A2" evidence="2">
    <location>
        <begin position="95"/>
        <end position="172"/>
    </location>
</feature>